<keyword evidence="1" id="KW-0175">Coiled coil</keyword>
<evidence type="ECO:0000313" key="4">
    <source>
        <dbReference type="Proteomes" id="UP000652761"/>
    </source>
</evidence>
<gene>
    <name evidence="3" type="ORF">Taro_012864</name>
</gene>
<reference evidence="3" key="1">
    <citation type="submission" date="2017-07" db="EMBL/GenBank/DDBJ databases">
        <title>Taro Niue Genome Assembly and Annotation.</title>
        <authorList>
            <person name="Atibalentja N."/>
            <person name="Keating K."/>
            <person name="Fields C.J."/>
        </authorList>
    </citation>
    <scope>NUCLEOTIDE SEQUENCE</scope>
    <source>
        <strain evidence="3">Niue_2</strain>
        <tissue evidence="3">Leaf</tissue>
    </source>
</reference>
<dbReference type="Proteomes" id="UP000652761">
    <property type="component" value="Unassembled WGS sequence"/>
</dbReference>
<dbReference type="EMBL" id="NMUH01000506">
    <property type="protein sequence ID" value="MQL80405.1"/>
    <property type="molecule type" value="Genomic_DNA"/>
</dbReference>
<sequence>MSCLLLGIPFDDLMEMMKDPPPTIDQGVPLAIMGTVGSVATGATSPHVTAPLSSLPMPCHDTETSDQPLSLRSGPDAPLLTALDFPIATAEANAAANPSGYLLDAEKPLDANEPGPLETCAIPDDHGENTEPLSGETQQLSSAMGGFPTPRRCLHTHLGLFQRSSQTLEILEARLVTLRGEAISAASQISLVRDEHASLLSTQQEQLARASLLRILAHYLDQSAAEDMRRSVDVAARLSSLEMEQSRLQAAIATLEVEVDSLRASATEA</sequence>
<proteinExistence type="predicted"/>
<keyword evidence="4" id="KW-1185">Reference proteome</keyword>
<organism evidence="3 4">
    <name type="scientific">Colocasia esculenta</name>
    <name type="common">Wild taro</name>
    <name type="synonym">Arum esculentum</name>
    <dbReference type="NCBI Taxonomy" id="4460"/>
    <lineage>
        <taxon>Eukaryota</taxon>
        <taxon>Viridiplantae</taxon>
        <taxon>Streptophyta</taxon>
        <taxon>Embryophyta</taxon>
        <taxon>Tracheophyta</taxon>
        <taxon>Spermatophyta</taxon>
        <taxon>Magnoliopsida</taxon>
        <taxon>Liliopsida</taxon>
        <taxon>Araceae</taxon>
        <taxon>Aroideae</taxon>
        <taxon>Colocasieae</taxon>
        <taxon>Colocasia</taxon>
    </lineage>
</organism>
<feature type="compositionally biased region" description="Polar residues" evidence="2">
    <location>
        <begin position="131"/>
        <end position="142"/>
    </location>
</feature>
<evidence type="ECO:0000256" key="2">
    <source>
        <dbReference type="SAM" id="MobiDB-lite"/>
    </source>
</evidence>
<comment type="caution">
    <text evidence="3">The sequence shown here is derived from an EMBL/GenBank/DDBJ whole genome shotgun (WGS) entry which is preliminary data.</text>
</comment>
<feature type="region of interest" description="Disordered" evidence="2">
    <location>
        <begin position="118"/>
        <end position="146"/>
    </location>
</feature>
<accession>A0A843UAA8</accession>
<name>A0A843UAA8_COLES</name>
<protein>
    <submittedName>
        <fullName evidence="3">Uncharacterized protein</fullName>
    </submittedName>
</protein>
<evidence type="ECO:0000256" key="1">
    <source>
        <dbReference type="SAM" id="Coils"/>
    </source>
</evidence>
<feature type="coiled-coil region" evidence="1">
    <location>
        <begin position="238"/>
        <end position="265"/>
    </location>
</feature>
<dbReference type="AlphaFoldDB" id="A0A843UAA8"/>
<evidence type="ECO:0000313" key="3">
    <source>
        <dbReference type="EMBL" id="MQL80405.1"/>
    </source>
</evidence>